<gene>
    <name evidence="3" type="ORF">CROQUDRAFT_47904</name>
</gene>
<feature type="region of interest" description="Disordered" evidence="1">
    <location>
        <begin position="402"/>
        <end position="435"/>
    </location>
</feature>
<protein>
    <submittedName>
        <fullName evidence="3">Uncharacterized protein</fullName>
    </submittedName>
</protein>
<proteinExistence type="predicted"/>
<accession>A0A9P6NDC2</accession>
<feature type="transmembrane region" description="Helical" evidence="2">
    <location>
        <begin position="268"/>
        <end position="285"/>
    </location>
</feature>
<feature type="transmembrane region" description="Helical" evidence="2">
    <location>
        <begin position="291"/>
        <end position="310"/>
    </location>
</feature>
<dbReference type="Proteomes" id="UP000886653">
    <property type="component" value="Unassembled WGS sequence"/>
</dbReference>
<keyword evidence="4" id="KW-1185">Reference proteome</keyword>
<dbReference type="PANTHER" id="PTHR37402:SF1">
    <property type="entry name" value="GRAM DOMAIN-CONTAINING PROTEIN 4"/>
    <property type="match status" value="1"/>
</dbReference>
<dbReference type="AlphaFoldDB" id="A0A9P6NDC2"/>
<organism evidence="3 4">
    <name type="scientific">Cronartium quercuum f. sp. fusiforme G11</name>
    <dbReference type="NCBI Taxonomy" id="708437"/>
    <lineage>
        <taxon>Eukaryota</taxon>
        <taxon>Fungi</taxon>
        <taxon>Dikarya</taxon>
        <taxon>Basidiomycota</taxon>
        <taxon>Pucciniomycotina</taxon>
        <taxon>Pucciniomycetes</taxon>
        <taxon>Pucciniales</taxon>
        <taxon>Coleosporiaceae</taxon>
        <taxon>Cronartium</taxon>
    </lineage>
</organism>
<evidence type="ECO:0000313" key="4">
    <source>
        <dbReference type="Proteomes" id="UP000886653"/>
    </source>
</evidence>
<dbReference type="OrthoDB" id="1708389at2759"/>
<dbReference type="EMBL" id="MU167304">
    <property type="protein sequence ID" value="KAG0144029.1"/>
    <property type="molecule type" value="Genomic_DNA"/>
</dbReference>
<keyword evidence="2" id="KW-0472">Membrane</keyword>
<comment type="caution">
    <text evidence="3">The sequence shown here is derived from an EMBL/GenBank/DDBJ whole genome shotgun (WGS) entry which is preliminary data.</text>
</comment>
<evidence type="ECO:0000313" key="3">
    <source>
        <dbReference type="EMBL" id="KAG0144029.1"/>
    </source>
</evidence>
<feature type="region of interest" description="Disordered" evidence="1">
    <location>
        <begin position="469"/>
        <end position="494"/>
    </location>
</feature>
<evidence type="ECO:0000256" key="2">
    <source>
        <dbReference type="SAM" id="Phobius"/>
    </source>
</evidence>
<sequence>MIEELEDQEISDYLHRASKQLQDVTVLQPTQRAQVPTSNLTELSSADWLKVGEAYLLDILDRHCPSSLLGPDKPPPVSVSQLTASLERCYVLAPPALWYTLLEGNLGDLYRWKNPRQSTKYLLGYIFLWIFDLIPSFIVAYLLFVVVDRRLNPPPLAQLKLEADRRRELGAEAEKLGSGGEGMGMLGRGIGASAMMVGAPAIPQFASVVSTTSEPPAQVPKVKDQIGIYSLGRGLYAHYGSPIQLILADFAELGEKMKNLYLWRKPDACWRSCGLMGMIFLYTIFMPQRWMVKNFLGWLGLQFFFIFGFIERYPRFRKTFNPGYWLLYGVPTDAEYALELLRLRARRWGKKREPEELKSLKNVDCTLVTETTKADGHGSLFESERWRGWGKKVVERGSGTYRRLREGQVSPRDATDVASRNSRSHDRESSESRTFAMLNGRAPGHLIIGTDEIRFEPMKGFRTKVITSIKSSVRDTPPPRSSSDSPQAVDGAFRPSSPAIFIQGRSITRLRKTRSFGLGVIGGDGLEFMLENAEVFLFDNVANRDEIFHLVLSMSALADKRWALNLFT</sequence>
<feature type="transmembrane region" description="Helical" evidence="2">
    <location>
        <begin position="122"/>
        <end position="147"/>
    </location>
</feature>
<evidence type="ECO:0000256" key="1">
    <source>
        <dbReference type="SAM" id="MobiDB-lite"/>
    </source>
</evidence>
<name>A0A9P6NDC2_9BASI</name>
<reference evidence="3" key="1">
    <citation type="submission" date="2013-11" db="EMBL/GenBank/DDBJ databases">
        <title>Genome sequence of the fusiform rust pathogen reveals effectors for host alternation and coevolution with pine.</title>
        <authorList>
            <consortium name="DOE Joint Genome Institute"/>
            <person name="Smith K."/>
            <person name="Pendleton A."/>
            <person name="Kubisiak T."/>
            <person name="Anderson C."/>
            <person name="Salamov A."/>
            <person name="Aerts A."/>
            <person name="Riley R."/>
            <person name="Clum A."/>
            <person name="Lindquist E."/>
            <person name="Ence D."/>
            <person name="Campbell M."/>
            <person name="Kronenberg Z."/>
            <person name="Feau N."/>
            <person name="Dhillon B."/>
            <person name="Hamelin R."/>
            <person name="Burleigh J."/>
            <person name="Smith J."/>
            <person name="Yandell M."/>
            <person name="Nelson C."/>
            <person name="Grigoriev I."/>
            <person name="Davis J."/>
        </authorList>
    </citation>
    <scope>NUCLEOTIDE SEQUENCE</scope>
    <source>
        <strain evidence="3">G11</strain>
    </source>
</reference>
<dbReference type="GO" id="GO:0006915">
    <property type="term" value="P:apoptotic process"/>
    <property type="evidence" value="ECO:0007669"/>
    <property type="project" value="InterPro"/>
</dbReference>
<keyword evidence="2" id="KW-1133">Transmembrane helix</keyword>
<dbReference type="PANTHER" id="PTHR37402">
    <property type="entry name" value="GRAM DOMAIN-CONTAINING PROTEIN 4"/>
    <property type="match status" value="1"/>
</dbReference>
<dbReference type="InterPro" id="IPR037847">
    <property type="entry name" value="GRAMDC4"/>
</dbReference>
<keyword evidence="2" id="KW-0812">Transmembrane</keyword>